<dbReference type="Proteomes" id="UP000069940">
    <property type="component" value="Unassembled WGS sequence"/>
</dbReference>
<sequence>MSTRPDICYPVGYLGRFQQQPGQQHWVSLKRVVRYLQGSKNLVLTLKRSANAQPLVGFADADWASDTTDRKSVSGYLFQVFGNTVSWSSKKQTTVATSSSEAEYVALSAAAAEAIWLSGLLDDLGLKTVKPVPIFEDNRGCIGMEKNLESKRAKHIGIKHHFVRDHIATGDLTVKSIPTLEQLADIHYPS</sequence>
<reference evidence="2" key="1">
    <citation type="journal article" date="2015" name="Proc. Natl. Acad. Sci. U.S.A.">
        <title>Genome sequence of the Asian Tiger mosquito, Aedes albopictus, reveals insights into its biology, genetics, and evolution.</title>
        <authorList>
            <person name="Chen X.G."/>
            <person name="Jiang X."/>
            <person name="Gu J."/>
            <person name="Xu M."/>
            <person name="Wu Y."/>
            <person name="Deng Y."/>
            <person name="Zhang C."/>
            <person name="Bonizzoni M."/>
            <person name="Dermauw W."/>
            <person name="Vontas J."/>
            <person name="Armbruster P."/>
            <person name="Huang X."/>
            <person name="Yang Y."/>
            <person name="Zhang H."/>
            <person name="He W."/>
            <person name="Peng H."/>
            <person name="Liu Y."/>
            <person name="Wu K."/>
            <person name="Chen J."/>
            <person name="Lirakis M."/>
            <person name="Topalis P."/>
            <person name="Van Leeuwen T."/>
            <person name="Hall A.B."/>
            <person name="Jiang X."/>
            <person name="Thorpe C."/>
            <person name="Mueller R.L."/>
            <person name="Sun C."/>
            <person name="Waterhouse R.M."/>
            <person name="Yan G."/>
            <person name="Tu Z.J."/>
            <person name="Fang X."/>
            <person name="James A.A."/>
        </authorList>
    </citation>
    <scope>NUCLEOTIDE SEQUENCE [LARGE SCALE GENOMIC DNA]</scope>
    <source>
        <strain evidence="2">Foshan</strain>
    </source>
</reference>
<proteinExistence type="predicted"/>
<reference evidence="1" key="2">
    <citation type="submission" date="2025-05" db="UniProtKB">
        <authorList>
            <consortium name="EnsemblMetazoa"/>
        </authorList>
    </citation>
    <scope>IDENTIFICATION</scope>
    <source>
        <strain evidence="1">Foshan</strain>
    </source>
</reference>
<keyword evidence="2" id="KW-1185">Reference proteome</keyword>
<evidence type="ECO:0000313" key="2">
    <source>
        <dbReference type="Proteomes" id="UP000069940"/>
    </source>
</evidence>
<dbReference type="PANTHER" id="PTHR11439:SF483">
    <property type="entry name" value="PEPTIDE SYNTHASE GLIP-LIKE, PUTATIVE (AFU_ORTHOLOGUE AFUA_3G12920)-RELATED"/>
    <property type="match status" value="1"/>
</dbReference>
<protein>
    <submittedName>
        <fullName evidence="1">Uncharacterized protein</fullName>
    </submittedName>
</protein>
<accession>A0ABM1ZP41</accession>
<dbReference type="RefSeq" id="XP_062713239.1">
    <property type="nucleotide sequence ID" value="XM_062857255.1"/>
</dbReference>
<dbReference type="PANTHER" id="PTHR11439">
    <property type="entry name" value="GAG-POL-RELATED RETROTRANSPOSON"/>
    <property type="match status" value="1"/>
</dbReference>
<organism evidence="1 2">
    <name type="scientific">Aedes albopictus</name>
    <name type="common">Asian tiger mosquito</name>
    <name type="synonym">Stegomyia albopicta</name>
    <dbReference type="NCBI Taxonomy" id="7160"/>
    <lineage>
        <taxon>Eukaryota</taxon>
        <taxon>Metazoa</taxon>
        <taxon>Ecdysozoa</taxon>
        <taxon>Arthropoda</taxon>
        <taxon>Hexapoda</taxon>
        <taxon>Insecta</taxon>
        <taxon>Pterygota</taxon>
        <taxon>Neoptera</taxon>
        <taxon>Endopterygota</taxon>
        <taxon>Diptera</taxon>
        <taxon>Nematocera</taxon>
        <taxon>Culicoidea</taxon>
        <taxon>Culicidae</taxon>
        <taxon>Culicinae</taxon>
        <taxon>Aedini</taxon>
        <taxon>Aedes</taxon>
        <taxon>Stegomyia</taxon>
    </lineage>
</organism>
<name>A0ABM1ZP41_AEDAL</name>
<dbReference type="CDD" id="cd09272">
    <property type="entry name" value="RNase_HI_RT_Ty1"/>
    <property type="match status" value="1"/>
</dbReference>
<dbReference type="EnsemblMetazoa" id="AALFPA23_020315.R29985">
    <property type="protein sequence ID" value="AALFPA23_020315.P29985"/>
    <property type="gene ID" value="AALFPA23_020315"/>
</dbReference>
<dbReference type="GeneID" id="134290190"/>
<evidence type="ECO:0000313" key="1">
    <source>
        <dbReference type="EnsemblMetazoa" id="AALFPA23_020315.P29985"/>
    </source>
</evidence>